<comment type="function">
    <text evidence="8">May be involved in modulation of pathogen defense and leaf cell death.</text>
</comment>
<evidence type="ECO:0000256" key="7">
    <source>
        <dbReference type="ARBA" id="ARBA00023265"/>
    </source>
</evidence>
<sequence length="527" mass="59527">MAGGDSLLYKPTWAIASTCSIFILGSLIVERTIYLIGRLLVKYKQSALQEAFEKIKEELMMVGFISIALTIGQKSFSKICMPSKLSKSLLLCNKDNEGINLEGRLTLDTGERILATVSVNASEVCGADQTLFMPAESLHQLHILIFMLAIVHIFYTVLIVLLGMWSVSHWKAWEERANTKEALSAHGGIRLTRETTFMRSHILGEWMGNTIASYLVAFYKQFHTIINDTDYYTLRKGFIKNHMPKNPDFNFHKYIRRSLQDDFKHVVGISPLLWGYALLWLFLNVDGWESNIIIAVIPLILVLAIGTKLQHVMMRMAVLFSSKHPLTLGLPMVKPNDNFFWFNRPRFILLCIHFILFQNALEISFNLWAAMTFSSDNCLYRHPSFLIGRMVIGMIVQVTCGTITLPIYALVSQMGSSVKRTIFREHIMEGIIRWHKRAKDRVKARAAREQGHKSGAATTKSVSFSSSLLHDVDSPTLPPHVLSLGGVHGAATTTLHIVSEEEGSSRPTMPSHNLHVTELVLHTFRDL</sequence>
<protein>
    <recommendedName>
        <fullName evidence="8">MLO-like protein</fullName>
    </recommendedName>
</protein>
<comment type="subcellular location">
    <subcellularLocation>
        <location evidence="1 8">Membrane</location>
        <topology evidence="1 8">Multi-pass membrane protein</topology>
    </subcellularLocation>
</comment>
<keyword evidence="7 8" id="KW-0568">Pathogenesis-related protein</keyword>
<evidence type="ECO:0000256" key="5">
    <source>
        <dbReference type="ARBA" id="ARBA00022989"/>
    </source>
</evidence>
<dbReference type="GO" id="GO:0006952">
    <property type="term" value="P:defense response"/>
    <property type="evidence" value="ECO:0007669"/>
    <property type="project" value="UniProtKB-KW"/>
</dbReference>
<dbReference type="GO" id="GO:0016020">
    <property type="term" value="C:membrane"/>
    <property type="evidence" value="ECO:0007669"/>
    <property type="project" value="UniProtKB-SubCell"/>
</dbReference>
<evidence type="ECO:0000256" key="3">
    <source>
        <dbReference type="ARBA" id="ARBA00022692"/>
    </source>
</evidence>
<feature type="transmembrane region" description="Helical" evidence="9">
    <location>
        <begin position="12"/>
        <end position="37"/>
    </location>
</feature>
<feature type="transmembrane region" description="Helical" evidence="9">
    <location>
        <begin position="347"/>
        <end position="370"/>
    </location>
</feature>
<dbReference type="OMA" id="MMKPATR"/>
<evidence type="ECO:0000313" key="11">
    <source>
        <dbReference type="Proteomes" id="UP000825935"/>
    </source>
</evidence>
<dbReference type="Pfam" id="PF03094">
    <property type="entry name" value="Mlo"/>
    <property type="match status" value="1"/>
</dbReference>
<feature type="transmembrane region" description="Helical" evidence="9">
    <location>
        <begin position="390"/>
        <end position="411"/>
    </location>
</feature>
<name>A0A8T2T3K0_CERRI</name>
<comment type="caution">
    <text evidence="10">The sequence shown here is derived from an EMBL/GenBank/DDBJ whole genome shotgun (WGS) entry which is preliminary data.</text>
</comment>
<dbReference type="EMBL" id="CM035420">
    <property type="protein sequence ID" value="KAH7404694.1"/>
    <property type="molecule type" value="Genomic_DNA"/>
</dbReference>
<evidence type="ECO:0000313" key="10">
    <source>
        <dbReference type="EMBL" id="KAH7404694.1"/>
    </source>
</evidence>
<keyword evidence="8" id="KW-0112">Calmodulin-binding</keyword>
<evidence type="ECO:0000256" key="6">
    <source>
        <dbReference type="ARBA" id="ARBA00023136"/>
    </source>
</evidence>
<proteinExistence type="inferred from homology"/>
<keyword evidence="4 8" id="KW-0611">Plant defense</keyword>
<evidence type="ECO:0000256" key="1">
    <source>
        <dbReference type="ARBA" id="ARBA00004141"/>
    </source>
</evidence>
<accession>A0A8T2T3K0</accession>
<feature type="transmembrane region" description="Helical" evidence="9">
    <location>
        <begin position="141"/>
        <end position="167"/>
    </location>
</feature>
<dbReference type="PANTHER" id="PTHR31942">
    <property type="entry name" value="MLO-LIKE PROTEIN 1"/>
    <property type="match status" value="1"/>
</dbReference>
<dbReference type="PANTHER" id="PTHR31942:SF52">
    <property type="entry name" value="MLO-LIKE PROTEIN 1"/>
    <property type="match status" value="1"/>
</dbReference>
<feature type="transmembrane region" description="Helical" evidence="9">
    <location>
        <begin position="263"/>
        <end position="282"/>
    </location>
</feature>
<evidence type="ECO:0000256" key="8">
    <source>
        <dbReference type="RuleBase" id="RU280816"/>
    </source>
</evidence>
<comment type="similarity">
    <text evidence="2 8">Belongs to the MLO family.</text>
</comment>
<evidence type="ECO:0000256" key="9">
    <source>
        <dbReference type="SAM" id="Phobius"/>
    </source>
</evidence>
<dbReference type="OrthoDB" id="1388414at2759"/>
<evidence type="ECO:0000256" key="2">
    <source>
        <dbReference type="ARBA" id="ARBA00006574"/>
    </source>
</evidence>
<evidence type="ECO:0000256" key="4">
    <source>
        <dbReference type="ARBA" id="ARBA00022821"/>
    </source>
</evidence>
<keyword evidence="6 8" id="KW-0472">Membrane</keyword>
<dbReference type="GO" id="GO:0005516">
    <property type="term" value="F:calmodulin binding"/>
    <property type="evidence" value="ECO:0007669"/>
    <property type="project" value="UniProtKB-KW"/>
</dbReference>
<dbReference type="Proteomes" id="UP000825935">
    <property type="component" value="Chromosome 15"/>
</dbReference>
<keyword evidence="3 8" id="KW-0812">Transmembrane</keyword>
<keyword evidence="11" id="KW-1185">Reference proteome</keyword>
<feature type="transmembrane region" description="Helical" evidence="9">
    <location>
        <begin position="288"/>
        <end position="306"/>
    </location>
</feature>
<keyword evidence="5 8" id="KW-1133">Transmembrane helix</keyword>
<comment type="domain">
    <text evidence="8">The C-terminus contains a calmodulin-binding domain, which binds calmodulin in a calcium-dependent fashion.</text>
</comment>
<reference evidence="10" key="1">
    <citation type="submission" date="2021-08" db="EMBL/GenBank/DDBJ databases">
        <title>WGS assembly of Ceratopteris richardii.</title>
        <authorList>
            <person name="Marchant D.B."/>
            <person name="Chen G."/>
            <person name="Jenkins J."/>
            <person name="Shu S."/>
            <person name="Leebens-Mack J."/>
            <person name="Grimwood J."/>
            <person name="Schmutz J."/>
            <person name="Soltis P."/>
            <person name="Soltis D."/>
            <person name="Chen Z.-H."/>
        </authorList>
    </citation>
    <scope>NUCLEOTIDE SEQUENCE</scope>
    <source>
        <strain evidence="10">Whitten #5841</strain>
        <tissue evidence="10">Leaf</tissue>
    </source>
</reference>
<dbReference type="InterPro" id="IPR004326">
    <property type="entry name" value="Mlo"/>
</dbReference>
<dbReference type="AlphaFoldDB" id="A0A8T2T3K0"/>
<gene>
    <name evidence="8" type="primary">MLO</name>
    <name evidence="10" type="ORF">KP509_15G038600</name>
</gene>
<organism evidence="10 11">
    <name type="scientific">Ceratopteris richardii</name>
    <name type="common">Triangle waterfern</name>
    <dbReference type="NCBI Taxonomy" id="49495"/>
    <lineage>
        <taxon>Eukaryota</taxon>
        <taxon>Viridiplantae</taxon>
        <taxon>Streptophyta</taxon>
        <taxon>Embryophyta</taxon>
        <taxon>Tracheophyta</taxon>
        <taxon>Polypodiopsida</taxon>
        <taxon>Polypodiidae</taxon>
        <taxon>Polypodiales</taxon>
        <taxon>Pteridineae</taxon>
        <taxon>Pteridaceae</taxon>
        <taxon>Parkerioideae</taxon>
        <taxon>Ceratopteris</taxon>
    </lineage>
</organism>